<name>V8AM09_9LACT</name>
<proteinExistence type="predicted"/>
<gene>
    <name evidence="1" type="ORF">N568_0111075</name>
</gene>
<evidence type="ECO:0000313" key="1">
    <source>
        <dbReference type="EMBL" id="ETD03858.1"/>
    </source>
</evidence>
<dbReference type="EMBL" id="AVFE01000055">
    <property type="protein sequence ID" value="ETD03858.1"/>
    <property type="molecule type" value="Genomic_DNA"/>
</dbReference>
<dbReference type="Proteomes" id="UP000018692">
    <property type="component" value="Unassembled WGS sequence"/>
</dbReference>
<dbReference type="AlphaFoldDB" id="V8AM09"/>
<evidence type="ECO:0000313" key="2">
    <source>
        <dbReference type="Proteomes" id="UP000018692"/>
    </source>
</evidence>
<organism evidence="1 2">
    <name type="scientific">Lactococcus garvieae TRF1</name>
    <dbReference type="NCBI Taxonomy" id="1380772"/>
    <lineage>
        <taxon>Bacteria</taxon>
        <taxon>Bacillati</taxon>
        <taxon>Bacillota</taxon>
        <taxon>Bacilli</taxon>
        <taxon>Lactobacillales</taxon>
        <taxon>Streptococcaceae</taxon>
        <taxon>Lactococcus</taxon>
    </lineage>
</organism>
<sequence>MPFSDAFPPEFIDINFLKRALKIERKLSKAQEQKLLILAGVTSSLST</sequence>
<reference evidence="1 2" key="1">
    <citation type="submission" date="2013-07" db="EMBL/GenBank/DDBJ databases">
        <title>Isolation of Lactococcus garvieae strain TRF1 from the fecal material of a timber rattlesnake.</title>
        <authorList>
            <person name="McLaughlin R.W."/>
            <person name="Cochran P.A."/>
            <person name="Dowd S.E."/>
        </authorList>
    </citation>
    <scope>NUCLEOTIDE SEQUENCE [LARGE SCALE GENOMIC DNA]</scope>
    <source>
        <strain evidence="1 2">TRF1</strain>
    </source>
</reference>
<comment type="caution">
    <text evidence="1">The sequence shown here is derived from an EMBL/GenBank/DDBJ whole genome shotgun (WGS) entry which is preliminary data.</text>
</comment>
<accession>V8AM09</accession>
<protein>
    <submittedName>
        <fullName evidence="1">Uncharacterized protein</fullName>
    </submittedName>
</protein>